<evidence type="ECO:0000259" key="2">
    <source>
        <dbReference type="Pfam" id="PF03372"/>
    </source>
</evidence>
<evidence type="ECO:0000256" key="1">
    <source>
        <dbReference type="SAM" id="Phobius"/>
    </source>
</evidence>
<dbReference type="InterPro" id="IPR036691">
    <property type="entry name" value="Endo/exonu/phosph_ase_sf"/>
</dbReference>
<dbReference type="Gene3D" id="3.60.10.10">
    <property type="entry name" value="Endonuclease/exonuclease/phosphatase"/>
    <property type="match status" value="1"/>
</dbReference>
<feature type="domain" description="Endonuclease/exonuclease/phosphatase" evidence="2">
    <location>
        <begin position="67"/>
        <end position="324"/>
    </location>
</feature>
<dbReference type="STRING" id="28087.Lsai_3417"/>
<sequence>MPLQAERFQIATGSYKIILSKSHEIKGSKMNCLRLFQLQSSIFIFFILLFIIDTAHAKLNEKPFVIMTFNIENGGTQIDFNQVVKAIKQSKADVVGIQEAWGNMKRLAKVLNWHYDPYHHVISRFPLYKTVPQQRFVLIEVKPQQFVAVANVHLPDEPYGPSLINQGFDARMVRSNELKVRFSEIKPVFDELAILAKEGVPVFLTGDFNSPSHLDWSRATLQRQRNHRYVMNWPVTQYAANKGFVDSYRHIVPNAYKSPSFTWPANRTAVKHSIDDYNPSNKDLPDRIDFIFSSGPAQVINSQLIGEKHGQNVTLSLSPWPSDHRAIVSHFKVRASYFPIHHMKLFPVRGEYSTKKPRIMVSKKVLKSGEPIKIIWKNSPGYFYDYISISPKNRHKALNETVRLYTHGEINGIIQYSNKNVQGNWTNWYKSHASWPLTPGVYDIKLMLDDGYNSLATTQIIIN</sequence>
<protein>
    <submittedName>
        <fullName evidence="3">Endonuclease/Exonuclease/phosphatase family protein</fullName>
    </submittedName>
</protein>
<comment type="caution">
    <text evidence="3">The sequence shown here is derived from an EMBL/GenBank/DDBJ whole genome shotgun (WGS) entry which is preliminary data.</text>
</comment>
<keyword evidence="3" id="KW-0540">Nuclease</keyword>
<dbReference type="PANTHER" id="PTHR41349">
    <property type="match status" value="1"/>
</dbReference>
<keyword evidence="1" id="KW-1133">Transmembrane helix</keyword>
<keyword evidence="3" id="KW-0378">Hydrolase</keyword>
<dbReference type="AlphaFoldDB" id="A0A0W0YDI1"/>
<evidence type="ECO:0000313" key="4">
    <source>
        <dbReference type="Proteomes" id="UP000054621"/>
    </source>
</evidence>
<keyword evidence="3" id="KW-0269">Exonuclease</keyword>
<keyword evidence="1" id="KW-0812">Transmembrane</keyword>
<feature type="transmembrane region" description="Helical" evidence="1">
    <location>
        <begin position="32"/>
        <end position="52"/>
    </location>
</feature>
<accession>A0A0W0YDI1</accession>
<dbReference type="GO" id="GO:0004527">
    <property type="term" value="F:exonuclease activity"/>
    <property type="evidence" value="ECO:0007669"/>
    <property type="project" value="UniProtKB-KW"/>
</dbReference>
<dbReference type="RefSeq" id="WP_027271488.1">
    <property type="nucleotide sequence ID" value="NZ_CAAAJE010000018.1"/>
</dbReference>
<dbReference type="SUPFAM" id="SSF56219">
    <property type="entry name" value="DNase I-like"/>
    <property type="match status" value="1"/>
</dbReference>
<keyword evidence="3" id="KW-0255">Endonuclease</keyword>
<keyword evidence="1" id="KW-0472">Membrane</keyword>
<organism evidence="3 4">
    <name type="scientific">Legionella sainthelensi</name>
    <dbReference type="NCBI Taxonomy" id="28087"/>
    <lineage>
        <taxon>Bacteria</taxon>
        <taxon>Pseudomonadati</taxon>
        <taxon>Pseudomonadota</taxon>
        <taxon>Gammaproteobacteria</taxon>
        <taxon>Legionellales</taxon>
        <taxon>Legionellaceae</taxon>
        <taxon>Legionella</taxon>
    </lineage>
</organism>
<dbReference type="OrthoDB" id="3414047at2"/>
<dbReference type="Pfam" id="PF03372">
    <property type="entry name" value="Exo_endo_phos"/>
    <property type="match status" value="1"/>
</dbReference>
<reference evidence="3 4" key="1">
    <citation type="submission" date="2015-11" db="EMBL/GenBank/DDBJ databases">
        <title>Genomic analysis of 38 Legionella species identifies large and diverse effector repertoires.</title>
        <authorList>
            <person name="Burstein D."/>
            <person name="Amaro F."/>
            <person name="Zusman T."/>
            <person name="Lifshitz Z."/>
            <person name="Cohen O."/>
            <person name="Gilbert J.A."/>
            <person name="Pupko T."/>
            <person name="Shuman H.A."/>
            <person name="Segal G."/>
        </authorList>
    </citation>
    <scope>NUCLEOTIDE SEQUENCE [LARGE SCALE GENOMIC DNA]</scope>
    <source>
        <strain evidence="3 4">Mt.St.Helens-4</strain>
    </source>
</reference>
<evidence type="ECO:0000313" key="3">
    <source>
        <dbReference type="EMBL" id="KTD54595.1"/>
    </source>
</evidence>
<proteinExistence type="predicted"/>
<name>A0A0W0YDI1_9GAMM</name>
<gene>
    <name evidence="3" type="ORF">Lsai_3417</name>
</gene>
<dbReference type="GO" id="GO:0004519">
    <property type="term" value="F:endonuclease activity"/>
    <property type="evidence" value="ECO:0007669"/>
    <property type="project" value="UniProtKB-KW"/>
</dbReference>
<dbReference type="Proteomes" id="UP000054621">
    <property type="component" value="Unassembled WGS sequence"/>
</dbReference>
<dbReference type="PANTHER" id="PTHR41349:SF1">
    <property type="entry name" value="PROTEIN CBG08683"/>
    <property type="match status" value="1"/>
</dbReference>
<dbReference type="InterPro" id="IPR005135">
    <property type="entry name" value="Endo/exonuclease/phosphatase"/>
</dbReference>
<dbReference type="eggNOG" id="COG0708">
    <property type="taxonomic scope" value="Bacteria"/>
</dbReference>
<dbReference type="PATRIC" id="fig|28087.4.peg.3668"/>
<dbReference type="EMBL" id="LNYV01000037">
    <property type="protein sequence ID" value="KTD54595.1"/>
    <property type="molecule type" value="Genomic_DNA"/>
</dbReference>